<dbReference type="EMBL" id="EQ976741">
    <property type="protein sequence ID" value="EEF26677.1"/>
    <property type="molecule type" value="Genomic_DNA"/>
</dbReference>
<keyword evidence="5 8" id="KW-0326">Glycosidase</keyword>
<organism evidence="8 9">
    <name type="scientific">Ricinus communis</name>
    <name type="common">Castor bean</name>
    <dbReference type="NCBI Taxonomy" id="3988"/>
    <lineage>
        <taxon>Eukaryota</taxon>
        <taxon>Viridiplantae</taxon>
        <taxon>Streptophyta</taxon>
        <taxon>Embryophyta</taxon>
        <taxon>Tracheophyta</taxon>
        <taxon>Spermatophyta</taxon>
        <taxon>Magnoliopsida</taxon>
        <taxon>eudicotyledons</taxon>
        <taxon>Gunneridae</taxon>
        <taxon>Pentapetalae</taxon>
        <taxon>rosids</taxon>
        <taxon>fabids</taxon>
        <taxon>Malpighiales</taxon>
        <taxon>Euphorbiaceae</taxon>
        <taxon>Acalyphoideae</taxon>
        <taxon>Acalypheae</taxon>
        <taxon>Ricinus</taxon>
    </lineage>
</organism>
<dbReference type="Pfam" id="PF00933">
    <property type="entry name" value="Glyco_hydro_3"/>
    <property type="match status" value="1"/>
</dbReference>
<evidence type="ECO:0000256" key="4">
    <source>
        <dbReference type="ARBA" id="ARBA00022801"/>
    </source>
</evidence>
<evidence type="ECO:0000259" key="7">
    <source>
        <dbReference type="Pfam" id="PF01915"/>
    </source>
</evidence>
<sequence>MAEGGNDFCRRCDFMSCADGFRNCRPGAVRPPSPLFAEDMQVDRLATIRNRIALLCATAVCCGGALAAEPWMNAQLPADERAALVLREMTQDEKLKLVFGYLGADHEQKKTKRPEPSHNQSAGFVYGVPRLGIPHLWETDAGLGVASQAGPNVRQATALPSGLNTAATWDVDTAYAGGAMIGAEARARGFNVMLAGGVNLMRDPRNGRNFEYGGEDPLLAGRMVGAQIRGIQSNHVVSTLKHFALNDQEIGRTTLNVLISEQAAVTSDLLALQIANEEGNPGAVMCAYNRVNGVYSCENSWLLNDVLKGDWGFTGWVMSDWGAVHSTVPAANAGLDQQSGMPFDLADYFGAPLKEAVTNGWVPQARLDDMARRVLRTMFEHGVVDHPVAPAPESIDFRKHAAVSMKDAQEGMVLLKNAAQALPLQRTAKRIAVIGGHADKGVLAGGGSSLVYPVGGNAVPGIAPTTWPGPVMYYPSAPLEAIRRRAPGATVTYADGADRAAAAALARDSDAVVVFATQWTGEGVDAPDLALPGGQDDLIAAVAAANPKTVVVLETGGPVTMPWLPNVAAVLEAWYPGTSGGDAIAGILFGEVNP</sequence>
<keyword evidence="9" id="KW-1185">Reference proteome</keyword>
<dbReference type="Proteomes" id="UP000008311">
    <property type="component" value="Unassembled WGS sequence"/>
</dbReference>
<dbReference type="PRINTS" id="PR00133">
    <property type="entry name" value="GLHYDRLASE3"/>
</dbReference>
<dbReference type="PANTHER" id="PTHR42715">
    <property type="entry name" value="BETA-GLUCOSIDASE"/>
    <property type="match status" value="1"/>
</dbReference>
<dbReference type="InterPro" id="IPR050288">
    <property type="entry name" value="Cellulose_deg_GH3"/>
</dbReference>
<dbReference type="InterPro" id="IPR001764">
    <property type="entry name" value="Glyco_hydro_3_N"/>
</dbReference>
<comment type="similarity">
    <text evidence="2">Belongs to the glycosyl hydrolase 3 family.</text>
</comment>
<reference evidence="9" key="1">
    <citation type="journal article" date="2010" name="Nat. Biotechnol.">
        <title>Draft genome sequence of the oilseed species Ricinus communis.</title>
        <authorList>
            <person name="Chan A.P."/>
            <person name="Crabtree J."/>
            <person name="Zhao Q."/>
            <person name="Lorenzi H."/>
            <person name="Orvis J."/>
            <person name="Puiu D."/>
            <person name="Melake-Berhan A."/>
            <person name="Jones K.M."/>
            <person name="Redman J."/>
            <person name="Chen G."/>
            <person name="Cahoon E.B."/>
            <person name="Gedil M."/>
            <person name="Stanke M."/>
            <person name="Haas B.J."/>
            <person name="Wortman J.R."/>
            <person name="Fraser-Liggett C.M."/>
            <person name="Ravel J."/>
            <person name="Rabinowicz P.D."/>
        </authorList>
    </citation>
    <scope>NUCLEOTIDE SEQUENCE [LARGE SCALE GENOMIC DNA]</scope>
    <source>
        <strain evidence="9">cv. Hale</strain>
    </source>
</reference>
<protein>
    <recommendedName>
        <fullName evidence="3">beta-glucosidase</fullName>
        <ecNumber evidence="3">3.2.1.21</ecNumber>
    </recommendedName>
</protein>
<keyword evidence="4 8" id="KW-0378">Hydrolase</keyword>
<accession>B9TBT5</accession>
<dbReference type="InterPro" id="IPR017853">
    <property type="entry name" value="GH"/>
</dbReference>
<evidence type="ECO:0000256" key="3">
    <source>
        <dbReference type="ARBA" id="ARBA00012744"/>
    </source>
</evidence>
<dbReference type="Gene3D" id="3.40.50.1700">
    <property type="entry name" value="Glycoside hydrolase family 3 C-terminal domain"/>
    <property type="match status" value="1"/>
</dbReference>
<dbReference type="AlphaFoldDB" id="B9TBT5"/>
<evidence type="ECO:0000313" key="8">
    <source>
        <dbReference type="EMBL" id="EEF26677.1"/>
    </source>
</evidence>
<dbReference type="GO" id="GO:0008422">
    <property type="term" value="F:beta-glucosidase activity"/>
    <property type="evidence" value="ECO:0007669"/>
    <property type="project" value="UniProtKB-EC"/>
</dbReference>
<evidence type="ECO:0000256" key="1">
    <source>
        <dbReference type="ARBA" id="ARBA00000448"/>
    </source>
</evidence>
<dbReference type="SUPFAM" id="SSF52279">
    <property type="entry name" value="Beta-D-glucan exohydrolase, C-terminal domain"/>
    <property type="match status" value="1"/>
</dbReference>
<feature type="non-terminal residue" evidence="8">
    <location>
        <position position="594"/>
    </location>
</feature>
<dbReference type="EC" id="3.2.1.21" evidence="3"/>
<feature type="domain" description="Glycoside hydrolase family 3 N-terminal" evidence="6">
    <location>
        <begin position="129"/>
        <end position="376"/>
    </location>
</feature>
<evidence type="ECO:0000259" key="6">
    <source>
        <dbReference type="Pfam" id="PF00933"/>
    </source>
</evidence>
<evidence type="ECO:0000256" key="2">
    <source>
        <dbReference type="ARBA" id="ARBA00005336"/>
    </source>
</evidence>
<dbReference type="Gene3D" id="3.20.20.300">
    <property type="entry name" value="Glycoside hydrolase, family 3, N-terminal domain"/>
    <property type="match status" value="1"/>
</dbReference>
<dbReference type="InterPro" id="IPR002772">
    <property type="entry name" value="Glyco_hydro_3_C"/>
</dbReference>
<name>B9TBT5_RICCO</name>
<dbReference type="InterPro" id="IPR036881">
    <property type="entry name" value="Glyco_hydro_3_C_sf"/>
</dbReference>
<dbReference type="SUPFAM" id="SSF51445">
    <property type="entry name" value="(Trans)glycosidases"/>
    <property type="match status" value="1"/>
</dbReference>
<evidence type="ECO:0000313" key="9">
    <source>
        <dbReference type="Proteomes" id="UP000008311"/>
    </source>
</evidence>
<dbReference type="InParanoid" id="B9TBT5"/>
<comment type="catalytic activity">
    <reaction evidence="1">
        <text>Hydrolysis of terminal, non-reducing beta-D-glucosyl residues with release of beta-D-glucose.</text>
        <dbReference type="EC" id="3.2.1.21"/>
    </reaction>
</comment>
<dbReference type="Pfam" id="PF01915">
    <property type="entry name" value="Glyco_hydro_3_C"/>
    <property type="match status" value="1"/>
</dbReference>
<dbReference type="GO" id="GO:0005975">
    <property type="term" value="P:carbohydrate metabolic process"/>
    <property type="evidence" value="ECO:0007669"/>
    <property type="project" value="InterPro"/>
</dbReference>
<proteinExistence type="inferred from homology"/>
<feature type="domain" description="Glycoside hydrolase family 3 C-terminal" evidence="7">
    <location>
        <begin position="412"/>
        <end position="594"/>
    </location>
</feature>
<gene>
    <name evidence="8" type="ORF">RCOM_0324660</name>
</gene>
<dbReference type="eggNOG" id="ENOG502QR4D">
    <property type="taxonomic scope" value="Eukaryota"/>
</dbReference>
<dbReference type="PANTHER" id="PTHR42715:SF10">
    <property type="entry name" value="BETA-GLUCOSIDASE"/>
    <property type="match status" value="1"/>
</dbReference>
<dbReference type="InterPro" id="IPR036962">
    <property type="entry name" value="Glyco_hydro_3_N_sf"/>
</dbReference>
<evidence type="ECO:0000256" key="5">
    <source>
        <dbReference type="ARBA" id="ARBA00023295"/>
    </source>
</evidence>